<keyword evidence="3" id="KW-1185">Reference proteome</keyword>
<dbReference type="RefSeq" id="WP_169660030.1">
    <property type="nucleotide sequence ID" value="NZ_JABANE010000117.1"/>
</dbReference>
<feature type="chain" id="PRO_5031284710" evidence="1">
    <location>
        <begin position="23"/>
        <end position="148"/>
    </location>
</feature>
<name>A0A7X9S015_9BACT</name>
<comment type="caution">
    <text evidence="2">The sequence shown here is derived from an EMBL/GenBank/DDBJ whole genome shotgun (WGS) entry which is preliminary data.</text>
</comment>
<dbReference type="Proteomes" id="UP000576082">
    <property type="component" value="Unassembled WGS sequence"/>
</dbReference>
<sequence>MRTKSATILFLFSILSIFSSCTKSNDEVEPVYPTEGNVEFYYNITTEGLNVTKQFVTVYNTENADKLEDLKLFEFGKNLFINVYMKDGRRIDITDQNEGGNLYDIIVSQGIRIQDIDFGKHMYRNLESDKIVMLNTSIKVVHEILEDE</sequence>
<gene>
    <name evidence="2" type="ORF">HHU12_27915</name>
</gene>
<keyword evidence="1" id="KW-0732">Signal</keyword>
<reference evidence="2 3" key="1">
    <citation type="submission" date="2020-04" db="EMBL/GenBank/DDBJ databases">
        <title>Flammeovirga sp. SR4, a novel species isolated from seawater.</title>
        <authorList>
            <person name="Wang X."/>
        </authorList>
    </citation>
    <scope>NUCLEOTIDE SEQUENCE [LARGE SCALE GENOMIC DNA]</scope>
    <source>
        <strain evidence="2 3">ATCC 23126</strain>
    </source>
</reference>
<dbReference type="PROSITE" id="PS51257">
    <property type="entry name" value="PROKAR_LIPOPROTEIN"/>
    <property type="match status" value="1"/>
</dbReference>
<dbReference type="EMBL" id="JABANE010000117">
    <property type="protein sequence ID" value="NME71824.1"/>
    <property type="molecule type" value="Genomic_DNA"/>
</dbReference>
<proteinExistence type="predicted"/>
<feature type="signal peptide" evidence="1">
    <location>
        <begin position="1"/>
        <end position="22"/>
    </location>
</feature>
<organism evidence="2 3">
    <name type="scientific">Flammeovirga aprica JL-4</name>
    <dbReference type="NCBI Taxonomy" id="694437"/>
    <lineage>
        <taxon>Bacteria</taxon>
        <taxon>Pseudomonadati</taxon>
        <taxon>Bacteroidota</taxon>
        <taxon>Cytophagia</taxon>
        <taxon>Cytophagales</taxon>
        <taxon>Flammeovirgaceae</taxon>
        <taxon>Flammeovirga</taxon>
    </lineage>
</organism>
<evidence type="ECO:0000313" key="3">
    <source>
        <dbReference type="Proteomes" id="UP000576082"/>
    </source>
</evidence>
<evidence type="ECO:0000313" key="2">
    <source>
        <dbReference type="EMBL" id="NME71824.1"/>
    </source>
</evidence>
<protein>
    <submittedName>
        <fullName evidence="2">Uncharacterized protein</fullName>
    </submittedName>
</protein>
<accession>A0A7X9S015</accession>
<dbReference type="AlphaFoldDB" id="A0A7X9S015"/>
<evidence type="ECO:0000256" key="1">
    <source>
        <dbReference type="SAM" id="SignalP"/>
    </source>
</evidence>